<protein>
    <recommendedName>
        <fullName evidence="1">Aminoglycoside phosphotransferase domain-containing protein</fullName>
    </recommendedName>
</protein>
<dbReference type="InterPro" id="IPR011009">
    <property type="entry name" value="Kinase-like_dom_sf"/>
</dbReference>
<proteinExistence type="predicted"/>
<reference evidence="2 3" key="1">
    <citation type="submission" date="2018-05" db="EMBL/GenBank/DDBJ databases">
        <title>Genome sequencing and assembly of the regulated plant pathogen Lachnellula willkommii and related sister species for the development of diagnostic species identification markers.</title>
        <authorList>
            <person name="Giroux E."/>
            <person name="Bilodeau G."/>
        </authorList>
    </citation>
    <scope>NUCLEOTIDE SEQUENCE [LARGE SCALE GENOMIC DNA]</scope>
    <source>
        <strain evidence="2 3">CBS 268.59</strain>
    </source>
</reference>
<dbReference type="InterPro" id="IPR002575">
    <property type="entry name" value="Aminoglycoside_PTrfase"/>
</dbReference>
<dbReference type="Pfam" id="PF01636">
    <property type="entry name" value="APH"/>
    <property type="match status" value="1"/>
</dbReference>
<dbReference type="OrthoDB" id="8300194at2759"/>
<dbReference type="EMBL" id="QGMK01000204">
    <property type="protein sequence ID" value="TVY83318.1"/>
    <property type="molecule type" value="Genomic_DNA"/>
</dbReference>
<dbReference type="Proteomes" id="UP000469558">
    <property type="component" value="Unassembled WGS sequence"/>
</dbReference>
<dbReference type="Gene3D" id="3.90.1200.10">
    <property type="match status" value="1"/>
</dbReference>
<feature type="domain" description="Aminoglycoside phosphotransferase" evidence="1">
    <location>
        <begin position="145"/>
        <end position="292"/>
    </location>
</feature>
<gene>
    <name evidence="2" type="ORF">LSUE1_G004785</name>
</gene>
<dbReference type="PANTHER" id="PTHR21310:SF55">
    <property type="entry name" value="AMINOGLYCOSIDE PHOSPHOTRANSFERASE DOMAIN-CONTAINING PROTEIN"/>
    <property type="match status" value="1"/>
</dbReference>
<keyword evidence="3" id="KW-1185">Reference proteome</keyword>
<dbReference type="InterPro" id="IPR051678">
    <property type="entry name" value="AGP_Transferase"/>
</dbReference>
<dbReference type="AlphaFoldDB" id="A0A8T9CCI1"/>
<organism evidence="2 3">
    <name type="scientific">Lachnellula suecica</name>
    <dbReference type="NCBI Taxonomy" id="602035"/>
    <lineage>
        <taxon>Eukaryota</taxon>
        <taxon>Fungi</taxon>
        <taxon>Dikarya</taxon>
        <taxon>Ascomycota</taxon>
        <taxon>Pezizomycotina</taxon>
        <taxon>Leotiomycetes</taxon>
        <taxon>Helotiales</taxon>
        <taxon>Lachnaceae</taxon>
        <taxon>Lachnellula</taxon>
    </lineage>
</organism>
<accession>A0A8T9CCI1</accession>
<evidence type="ECO:0000259" key="1">
    <source>
        <dbReference type="Pfam" id="PF01636"/>
    </source>
</evidence>
<evidence type="ECO:0000313" key="2">
    <source>
        <dbReference type="EMBL" id="TVY83318.1"/>
    </source>
</evidence>
<comment type="caution">
    <text evidence="2">The sequence shown here is derived from an EMBL/GenBank/DDBJ whole genome shotgun (WGS) entry which is preliminary data.</text>
</comment>
<sequence length="293" mass="33834">MRETAQNAIIREDYTHPENVYKDIICEPEKGLSPFVQAQRKGVRLVGTEWKGVNHRDDELCWSCGWTVYDQMTSSYGSRIRILHTNGSTGIWAVGSRWLIRDKPNDTSLGSDFMTQEFLRNQPNLDIPLIKEMRKLSAPTDKVDIILMSRAQGVGLDTIWDTLSLEQKKNYTNQLGNALKQLRQFTSSTAKKVDGSLMEDCLIGNCYRRTAPTCKKIGRTLDKWFEILEKDLRFGLSRQYKTEDPLVIDEKYEELKKNFPKSEPYVLTHGDLNLTNIIVKDEKIEAIIDWEYS</sequence>
<dbReference type="PANTHER" id="PTHR21310">
    <property type="entry name" value="AMINOGLYCOSIDE PHOSPHOTRANSFERASE-RELATED-RELATED"/>
    <property type="match status" value="1"/>
</dbReference>
<feature type="non-terminal residue" evidence="2">
    <location>
        <position position="293"/>
    </location>
</feature>
<name>A0A8T9CCI1_9HELO</name>
<dbReference type="SUPFAM" id="SSF56112">
    <property type="entry name" value="Protein kinase-like (PK-like)"/>
    <property type="match status" value="1"/>
</dbReference>
<evidence type="ECO:0000313" key="3">
    <source>
        <dbReference type="Proteomes" id="UP000469558"/>
    </source>
</evidence>